<feature type="domain" description="UmuC" evidence="10">
    <location>
        <begin position="4"/>
        <end position="189"/>
    </location>
</feature>
<name>A0ABQ4PSG3_9PROT</name>
<dbReference type="InterPro" id="IPR001126">
    <property type="entry name" value="UmuC"/>
</dbReference>
<dbReference type="EMBL" id="BPFZ01000001">
    <property type="protein sequence ID" value="GIU65941.1"/>
    <property type="molecule type" value="Genomic_DNA"/>
</dbReference>
<protein>
    <recommendedName>
        <fullName evidence="3">DNA-directed DNA polymerase</fullName>
        <ecNumber evidence="3">2.7.7.7</ecNumber>
    </recommendedName>
</protein>
<dbReference type="InterPro" id="IPR017961">
    <property type="entry name" value="DNA_pol_Y-fam_little_finger"/>
</dbReference>
<evidence type="ECO:0000256" key="4">
    <source>
        <dbReference type="ARBA" id="ARBA00022763"/>
    </source>
</evidence>
<comment type="similarity">
    <text evidence="1">Belongs to the DNA polymerase type-Y family.</text>
</comment>
<dbReference type="PANTHER" id="PTHR11076">
    <property type="entry name" value="DNA REPAIR POLYMERASE UMUC / TRANSFERASE FAMILY MEMBER"/>
    <property type="match status" value="1"/>
</dbReference>
<dbReference type="Proteomes" id="UP001161064">
    <property type="component" value="Unassembled WGS sequence"/>
</dbReference>
<accession>A0ABQ4PSG3</accession>
<evidence type="ECO:0000256" key="8">
    <source>
        <dbReference type="ARBA" id="ARBA00025589"/>
    </source>
</evidence>
<dbReference type="Gene3D" id="3.30.70.270">
    <property type="match status" value="1"/>
</dbReference>
<evidence type="ECO:0000256" key="7">
    <source>
        <dbReference type="ARBA" id="ARBA00023236"/>
    </source>
</evidence>
<evidence type="ECO:0000259" key="10">
    <source>
        <dbReference type="PROSITE" id="PS50173"/>
    </source>
</evidence>
<evidence type="ECO:0000256" key="5">
    <source>
        <dbReference type="ARBA" id="ARBA00023199"/>
    </source>
</evidence>
<dbReference type="SUPFAM" id="SSF56672">
    <property type="entry name" value="DNA/RNA polymerases"/>
    <property type="match status" value="1"/>
</dbReference>
<comment type="caution">
    <text evidence="11">The sequence shown here is derived from an EMBL/GenBank/DDBJ whole genome shotgun (WGS) entry which is preliminary data.</text>
</comment>
<organism evidence="11 12">
    <name type="scientific">Candidatus Phycosocius spiralis</name>
    <dbReference type="NCBI Taxonomy" id="2815099"/>
    <lineage>
        <taxon>Bacteria</taxon>
        <taxon>Pseudomonadati</taxon>
        <taxon>Pseudomonadota</taxon>
        <taxon>Alphaproteobacteria</taxon>
        <taxon>Caulobacterales</taxon>
        <taxon>Caulobacterales incertae sedis</taxon>
        <taxon>Candidatus Phycosocius</taxon>
    </lineage>
</organism>
<dbReference type="PANTHER" id="PTHR11076:SF34">
    <property type="entry name" value="PROTEIN UMUC"/>
    <property type="match status" value="1"/>
</dbReference>
<dbReference type="RefSeq" id="WP_284358409.1">
    <property type="nucleotide sequence ID" value="NZ_BPFZ01000001.1"/>
</dbReference>
<comment type="function">
    <text evidence="8">Poorly processive, error-prone DNA polymerase involved in untargeted mutagenesis. Copies undamaged DNA at stalled replication forks, which arise in vivo from mismatched or misaligned primer ends. These misaligned primers can be extended by PolIV. Exhibits no 3'-5' exonuclease (proofreading) activity. May be involved in translesional synthesis, in conjunction with the beta clamp from PolIII.</text>
</comment>
<dbReference type="InterPro" id="IPR043502">
    <property type="entry name" value="DNA/RNA_pol_sf"/>
</dbReference>
<comment type="catalytic activity">
    <reaction evidence="9">
        <text>DNA(n) + a 2'-deoxyribonucleoside 5'-triphosphate = DNA(n+1) + diphosphate</text>
        <dbReference type="Rhea" id="RHEA:22508"/>
        <dbReference type="Rhea" id="RHEA-COMP:17339"/>
        <dbReference type="Rhea" id="RHEA-COMP:17340"/>
        <dbReference type="ChEBI" id="CHEBI:33019"/>
        <dbReference type="ChEBI" id="CHEBI:61560"/>
        <dbReference type="ChEBI" id="CHEBI:173112"/>
        <dbReference type="EC" id="2.7.7.7"/>
    </reaction>
</comment>
<dbReference type="InterPro" id="IPR025188">
    <property type="entry name" value="DUF4113"/>
</dbReference>
<evidence type="ECO:0000256" key="1">
    <source>
        <dbReference type="ARBA" id="ARBA00010945"/>
    </source>
</evidence>
<dbReference type="InterPro" id="IPR036775">
    <property type="entry name" value="DNA_pol_Y-fam_lit_finger_sf"/>
</dbReference>
<gene>
    <name evidence="11" type="primary">umuC</name>
    <name evidence="11" type="ORF">PsB1_0095</name>
</gene>
<dbReference type="Pfam" id="PF13438">
    <property type="entry name" value="DUF4113"/>
    <property type="match status" value="1"/>
</dbReference>
<sequence length="423" mass="47046">MAIFALVDCNNFYASCERLFQPHLRGRPVVILSNNDGCVIARSDEAKSLGILMGTPAFKIRQLIKAHDIAVCSSNYALYGDISERVMRVLGESAPNQEIYSIDECFLDLDRLSVPNLTQWCRNLRHQTMQWTGIPVSIGIGPTKTLAKLANRLAKKSVRESGVLNFMDDPIRIDTALRETSIGDVWGIGRRWTQKLEERGIHTAHDFANAPDAWVRQCMGVVGLRTVHELRGIACHALADQPAPKQTTCYTRTFGTAIYDKMQIQDAVTCFTEQAAAKLRKTGQVAGAVQLFIQTDPFARNVPKKSVSGLTTLDRPTSNTRAIATAVTQIFDRIWQDGYGWRKAGVHLFDLSAPDQIAPSLLDVIETPNDSLMKAVDHINTRYGRGAARMGFASKNAAWQMQQAHVSPRFTTKWAEIPAVRMM</sequence>
<dbReference type="PROSITE" id="PS50173">
    <property type="entry name" value="UMUC"/>
    <property type="match status" value="1"/>
</dbReference>
<evidence type="ECO:0000313" key="12">
    <source>
        <dbReference type="Proteomes" id="UP001161064"/>
    </source>
</evidence>
<dbReference type="InterPro" id="IPR050116">
    <property type="entry name" value="DNA_polymerase-Y"/>
</dbReference>
<evidence type="ECO:0000256" key="3">
    <source>
        <dbReference type="ARBA" id="ARBA00012417"/>
    </source>
</evidence>
<keyword evidence="12" id="KW-1185">Reference proteome</keyword>
<keyword evidence="5" id="KW-0741">SOS mutagenesis</keyword>
<proteinExistence type="inferred from homology"/>
<reference evidence="11" key="2">
    <citation type="journal article" date="2023" name="ISME Commun">
        <title>Characterization of a bloom-associated alphaproteobacterial lineage, 'Candidatus Phycosocius': insights into freshwater algal-bacterial interactions.</title>
        <authorList>
            <person name="Tanabe Y."/>
            <person name="Yamaguchi H."/>
            <person name="Yoshida M."/>
            <person name="Kai A."/>
            <person name="Okazaki Y."/>
        </authorList>
    </citation>
    <scope>NUCLEOTIDE SEQUENCE</scope>
    <source>
        <strain evidence="11">BOTRYCO-1</strain>
    </source>
</reference>
<evidence type="ECO:0000256" key="9">
    <source>
        <dbReference type="ARBA" id="ARBA00049244"/>
    </source>
</evidence>
<reference evidence="11" key="1">
    <citation type="submission" date="2021-05" db="EMBL/GenBank/DDBJ databases">
        <authorList>
            <person name="Tanabe Y."/>
        </authorList>
    </citation>
    <scope>NUCLEOTIDE SEQUENCE</scope>
    <source>
        <strain evidence="11">BOTRYCO-1</strain>
    </source>
</reference>
<evidence type="ECO:0000256" key="2">
    <source>
        <dbReference type="ARBA" id="ARBA00011245"/>
    </source>
</evidence>
<evidence type="ECO:0000256" key="6">
    <source>
        <dbReference type="ARBA" id="ARBA00023204"/>
    </source>
</evidence>
<dbReference type="InterPro" id="IPR043128">
    <property type="entry name" value="Rev_trsase/Diguanyl_cyclase"/>
</dbReference>
<dbReference type="Pfam" id="PF11799">
    <property type="entry name" value="IMS_C"/>
    <property type="match status" value="1"/>
</dbReference>
<dbReference type="Gene3D" id="1.10.150.20">
    <property type="entry name" value="5' to 3' exonuclease, C-terminal subdomain"/>
    <property type="match status" value="1"/>
</dbReference>
<evidence type="ECO:0000313" key="11">
    <source>
        <dbReference type="EMBL" id="GIU65941.1"/>
    </source>
</evidence>
<dbReference type="Pfam" id="PF00817">
    <property type="entry name" value="IMS"/>
    <property type="match status" value="1"/>
</dbReference>
<dbReference type="Gene3D" id="3.30.1490.100">
    <property type="entry name" value="DNA polymerase, Y-family, little finger domain"/>
    <property type="match status" value="1"/>
</dbReference>
<dbReference type="CDD" id="cd01700">
    <property type="entry name" value="PolY_Pol_V_umuC"/>
    <property type="match status" value="1"/>
</dbReference>
<keyword evidence="7" id="KW-0742">SOS response</keyword>
<keyword evidence="6" id="KW-0234">DNA repair</keyword>
<dbReference type="Gene3D" id="3.40.1170.60">
    <property type="match status" value="1"/>
</dbReference>
<keyword evidence="4" id="KW-0227">DNA damage</keyword>
<comment type="subunit">
    <text evidence="2">Monomer.</text>
</comment>
<dbReference type="SUPFAM" id="SSF100879">
    <property type="entry name" value="Lesion bypass DNA polymerase (Y-family), little finger domain"/>
    <property type="match status" value="1"/>
</dbReference>
<dbReference type="EC" id="2.7.7.7" evidence="3"/>